<dbReference type="InterPro" id="IPR041180">
    <property type="entry name" value="Nmad2"/>
</dbReference>
<name>A0A2U2J7T0_9FLAO</name>
<feature type="domain" description="Nucleotide modification associated" evidence="1">
    <location>
        <begin position="2"/>
        <end position="196"/>
    </location>
</feature>
<dbReference type="RefSeq" id="WP_109405773.1">
    <property type="nucleotide sequence ID" value="NZ_QFFG01000006.1"/>
</dbReference>
<dbReference type="EMBL" id="QFFG01000006">
    <property type="protein sequence ID" value="PWG04403.1"/>
    <property type="molecule type" value="Genomic_DNA"/>
</dbReference>
<dbReference type="OrthoDB" id="2080678at2"/>
<gene>
    <name evidence="2" type="ORF">DIS07_13445</name>
</gene>
<sequence length="204" mass="23727">MNYFSYKIDHDYGLAPNPFGQYCTLAVCKPSIRKNKDLNIGDWIIGTGSKQLKNLHHLIFAMKVEGKLTFEEYWEDERFQYKKPLLNGSLVQMYGDNFYHKNSKGKWIQEESAHSIVDKKAHLENDTGGKNVLFSSDFFYFGNNSPKIPEKFWNVCSEGRNMKSKSIDIDIANEFIKWLKSNFDKGINGDPINWSEYNQTKLIV</sequence>
<evidence type="ECO:0000313" key="2">
    <source>
        <dbReference type="EMBL" id="PWG04403.1"/>
    </source>
</evidence>
<protein>
    <recommendedName>
        <fullName evidence="1">Nucleotide modification associated domain-containing protein</fullName>
    </recommendedName>
</protein>
<dbReference type="Pfam" id="PF18753">
    <property type="entry name" value="Nmad2"/>
    <property type="match status" value="1"/>
</dbReference>
<evidence type="ECO:0000313" key="3">
    <source>
        <dbReference type="Proteomes" id="UP000245670"/>
    </source>
</evidence>
<organism evidence="2 3">
    <name type="scientific">Polaribacter aquimarinus</name>
    <dbReference type="NCBI Taxonomy" id="2100726"/>
    <lineage>
        <taxon>Bacteria</taxon>
        <taxon>Pseudomonadati</taxon>
        <taxon>Bacteroidota</taxon>
        <taxon>Flavobacteriia</taxon>
        <taxon>Flavobacteriales</taxon>
        <taxon>Flavobacteriaceae</taxon>
    </lineage>
</organism>
<accession>A0A2U2J7T0</accession>
<evidence type="ECO:0000259" key="1">
    <source>
        <dbReference type="Pfam" id="PF18753"/>
    </source>
</evidence>
<comment type="caution">
    <text evidence="2">The sequence shown here is derived from an EMBL/GenBank/DDBJ whole genome shotgun (WGS) entry which is preliminary data.</text>
</comment>
<keyword evidence="3" id="KW-1185">Reference proteome</keyword>
<dbReference type="AlphaFoldDB" id="A0A2U2J7T0"/>
<reference evidence="2 3" key="1">
    <citation type="submission" date="2018-05" db="EMBL/GenBank/DDBJ databases">
        <title>Polaribacter aquimarinus sp. nov., isolated from sediment in a sediment of sea.</title>
        <authorList>
            <person name="Lu D."/>
        </authorList>
    </citation>
    <scope>NUCLEOTIDE SEQUENCE [LARGE SCALE GENOMIC DNA]</scope>
    <source>
        <strain evidence="2 3">ZY113</strain>
    </source>
</reference>
<dbReference type="Proteomes" id="UP000245670">
    <property type="component" value="Unassembled WGS sequence"/>
</dbReference>
<proteinExistence type="predicted"/>